<accession>A0A1C5II52</accession>
<feature type="compositionally biased region" description="Low complexity" evidence="1">
    <location>
        <begin position="99"/>
        <end position="158"/>
    </location>
</feature>
<feature type="compositionally biased region" description="Pro residues" evidence="1">
    <location>
        <begin position="72"/>
        <end position="98"/>
    </location>
</feature>
<reference evidence="4" key="1">
    <citation type="submission" date="2016-06" db="EMBL/GenBank/DDBJ databases">
        <authorList>
            <person name="Varghese N."/>
            <person name="Submissions Spin"/>
        </authorList>
    </citation>
    <scope>NUCLEOTIDE SEQUENCE [LARGE SCALE GENOMIC DNA]</scope>
    <source>
        <strain evidence="4">DSM 45161</strain>
    </source>
</reference>
<evidence type="ECO:0000313" key="3">
    <source>
        <dbReference type="EMBL" id="SCG57436.1"/>
    </source>
</evidence>
<feature type="region of interest" description="Disordered" evidence="1">
    <location>
        <begin position="1"/>
        <end position="176"/>
    </location>
</feature>
<keyword evidence="2" id="KW-0812">Transmembrane</keyword>
<dbReference type="AlphaFoldDB" id="A0A1C5II52"/>
<name>A0A1C5II52_9ACTN</name>
<proteinExistence type="predicted"/>
<dbReference type="Proteomes" id="UP000198215">
    <property type="component" value="Chromosome I"/>
</dbReference>
<feature type="transmembrane region" description="Helical" evidence="2">
    <location>
        <begin position="241"/>
        <end position="265"/>
    </location>
</feature>
<evidence type="ECO:0000313" key="4">
    <source>
        <dbReference type="Proteomes" id="UP000198215"/>
    </source>
</evidence>
<evidence type="ECO:0000256" key="1">
    <source>
        <dbReference type="SAM" id="MobiDB-lite"/>
    </source>
</evidence>
<evidence type="ECO:0008006" key="5">
    <source>
        <dbReference type="Google" id="ProtNLM"/>
    </source>
</evidence>
<keyword evidence="4" id="KW-1185">Reference proteome</keyword>
<feature type="transmembrane region" description="Helical" evidence="2">
    <location>
        <begin position="439"/>
        <end position="465"/>
    </location>
</feature>
<feature type="transmembrane region" description="Helical" evidence="2">
    <location>
        <begin position="398"/>
        <end position="419"/>
    </location>
</feature>
<keyword evidence="2" id="KW-0472">Membrane</keyword>
<sequence length="487" mass="48232">MSDQSPPGSPEPGSVGSSGPGGHPEPADPAVPRQSTGPAPSDQPPATGLDGPDQPVAAGPGGPTRPEADEPAPGPSTPAPAAPAPGPSDPTAPAPVAPDPTVAGPTAPDPAAAGPTAPAPGVFGGPAAAMPAGPPGSTAPAGPPASTAPGGPAATAPGQPVYPWDPAAPSHVFPPTGGFPPGAGPYAGFPPGYPPYGGHLPYGWPGGGGWDPDDPLVNPPHAGVNGWFARCAGAVRRGWRLLLPLLFLTQVLPGLALSLVSLALSPGAGDELPADGSLPDGFLTDLAVFGSVVFLVSLLLSLVQCVGWAGGTWVVARQAAGEPVDLGGAVRYGLRRAPGLWGWQLLVSLLVLVGVCFFVLPGVYLAFALALVGPVYLFERQNPIGRSFRFFHDRLGLVLGRVGLVALALLAGGLIGFVLETVATAPFGADPFGSPAAVTAVVAVTVVSSVLTLPVQLIQLVGLVATYAEQRAQEGPVNAARLAAELG</sequence>
<dbReference type="EMBL" id="LT607753">
    <property type="protein sequence ID" value="SCG57436.1"/>
    <property type="molecule type" value="Genomic_DNA"/>
</dbReference>
<evidence type="ECO:0000256" key="2">
    <source>
        <dbReference type="SAM" id="Phobius"/>
    </source>
</evidence>
<feature type="transmembrane region" description="Helical" evidence="2">
    <location>
        <begin position="345"/>
        <end position="378"/>
    </location>
</feature>
<keyword evidence="2" id="KW-1133">Transmembrane helix</keyword>
<organism evidence="3 4">
    <name type="scientific">Micromonospora coxensis</name>
    <dbReference type="NCBI Taxonomy" id="356852"/>
    <lineage>
        <taxon>Bacteria</taxon>
        <taxon>Bacillati</taxon>
        <taxon>Actinomycetota</taxon>
        <taxon>Actinomycetes</taxon>
        <taxon>Micromonosporales</taxon>
        <taxon>Micromonosporaceae</taxon>
        <taxon>Micromonospora</taxon>
    </lineage>
</organism>
<gene>
    <name evidence="3" type="ORF">GA0070614_2765</name>
</gene>
<protein>
    <recommendedName>
        <fullName evidence="5">Membrane domain of glycerophosphoryl diester phosphodiesterase</fullName>
    </recommendedName>
</protein>
<feature type="transmembrane region" description="Helical" evidence="2">
    <location>
        <begin position="286"/>
        <end position="309"/>
    </location>
</feature>